<accession>A0ABX0XTV2</accession>
<dbReference type="PANTHER" id="PTHR42748:SF7">
    <property type="entry name" value="NMRA LIKE REDOX SENSOR 1-RELATED"/>
    <property type="match status" value="1"/>
</dbReference>
<proteinExistence type="inferred from homology"/>
<keyword evidence="5" id="KW-1185">Reference proteome</keyword>
<evidence type="ECO:0000256" key="1">
    <source>
        <dbReference type="ARBA" id="ARBA00006328"/>
    </source>
</evidence>
<sequence>MTQTYYRPIAVAGATGAQGGATVRALLRRGRPVRALTRTPDSAAAATLRRLGAEVVRADFADRSSLVPALAGAMALFAVTTPFGTDVDREVRDGFALLEAAAATGTVEHVVYTSAAHADRDTGVPHFDSKYRIERRLATLGVPWTVIAPAAFMDQYAQEWTLRGLRDGVFGRPMPADKPLALIAAADIGEFTALALTRPDEFVGRRIDLASDVRTGQEIAAILGAACGREIVYREFPVEYAEAYSADLAAMFRYFARAGLDVDAARLRRDYPEVGWHSLPVWAAGRSWDLG</sequence>
<keyword evidence="2" id="KW-0521">NADP</keyword>
<comment type="caution">
    <text evidence="4">The sequence shown here is derived from an EMBL/GenBank/DDBJ whole genome shotgun (WGS) entry which is preliminary data.</text>
</comment>
<comment type="similarity">
    <text evidence="1">Belongs to the NmrA-type oxidoreductase family.</text>
</comment>
<evidence type="ECO:0000256" key="2">
    <source>
        <dbReference type="ARBA" id="ARBA00022857"/>
    </source>
</evidence>
<name>A0ABX0XTV2_9ACTN</name>
<dbReference type="PANTHER" id="PTHR42748">
    <property type="entry name" value="NITROGEN METABOLITE REPRESSION PROTEIN NMRA FAMILY MEMBER"/>
    <property type="match status" value="1"/>
</dbReference>
<dbReference type="InterPro" id="IPR051164">
    <property type="entry name" value="NmrA-like_oxidored"/>
</dbReference>
<dbReference type="CDD" id="cd05251">
    <property type="entry name" value="NmrA_like_SDR_a"/>
    <property type="match status" value="1"/>
</dbReference>
<dbReference type="EMBL" id="JAATVY010000003">
    <property type="protein sequence ID" value="NJC69251.1"/>
    <property type="molecule type" value="Genomic_DNA"/>
</dbReference>
<dbReference type="Proteomes" id="UP000722989">
    <property type="component" value="Unassembled WGS sequence"/>
</dbReference>
<dbReference type="SUPFAM" id="SSF51735">
    <property type="entry name" value="NAD(P)-binding Rossmann-fold domains"/>
    <property type="match status" value="1"/>
</dbReference>
<reference evidence="4 5" key="1">
    <citation type="submission" date="2020-03" db="EMBL/GenBank/DDBJ databases">
        <title>WGS of the type strain of Planosporangium spp.</title>
        <authorList>
            <person name="Thawai C."/>
        </authorList>
    </citation>
    <scope>NUCLEOTIDE SEQUENCE [LARGE SCALE GENOMIC DNA]</scope>
    <source>
        <strain evidence="4 5">TBRC 5610</strain>
    </source>
</reference>
<evidence type="ECO:0000313" key="5">
    <source>
        <dbReference type="Proteomes" id="UP000722989"/>
    </source>
</evidence>
<dbReference type="InterPro" id="IPR008030">
    <property type="entry name" value="NmrA-like"/>
</dbReference>
<protein>
    <submittedName>
        <fullName evidence="4">NmrA/HSCARG family protein</fullName>
    </submittedName>
</protein>
<gene>
    <name evidence="4" type="ORF">HC031_05890</name>
</gene>
<evidence type="ECO:0000313" key="4">
    <source>
        <dbReference type="EMBL" id="NJC69251.1"/>
    </source>
</evidence>
<dbReference type="RefSeq" id="WP_167924155.1">
    <property type="nucleotide sequence ID" value="NZ_JAATVY010000003.1"/>
</dbReference>
<dbReference type="Pfam" id="PF05368">
    <property type="entry name" value="NmrA"/>
    <property type="match status" value="1"/>
</dbReference>
<feature type="domain" description="NmrA-like" evidence="3">
    <location>
        <begin position="9"/>
        <end position="261"/>
    </location>
</feature>
<organism evidence="4 5">
    <name type="scientific">Planosporangium thailandense</name>
    <dbReference type="NCBI Taxonomy" id="765197"/>
    <lineage>
        <taxon>Bacteria</taxon>
        <taxon>Bacillati</taxon>
        <taxon>Actinomycetota</taxon>
        <taxon>Actinomycetes</taxon>
        <taxon>Micromonosporales</taxon>
        <taxon>Micromonosporaceae</taxon>
        <taxon>Planosporangium</taxon>
    </lineage>
</organism>
<evidence type="ECO:0000259" key="3">
    <source>
        <dbReference type="Pfam" id="PF05368"/>
    </source>
</evidence>
<dbReference type="Gene3D" id="3.40.50.720">
    <property type="entry name" value="NAD(P)-binding Rossmann-like Domain"/>
    <property type="match status" value="1"/>
</dbReference>
<dbReference type="InterPro" id="IPR036291">
    <property type="entry name" value="NAD(P)-bd_dom_sf"/>
</dbReference>
<dbReference type="Gene3D" id="3.90.25.10">
    <property type="entry name" value="UDP-galactose 4-epimerase, domain 1"/>
    <property type="match status" value="1"/>
</dbReference>